<organism evidence="6 7">
    <name type="scientific">Symbiodinium pilosum</name>
    <name type="common">Dinoflagellate</name>
    <dbReference type="NCBI Taxonomy" id="2952"/>
    <lineage>
        <taxon>Eukaryota</taxon>
        <taxon>Sar</taxon>
        <taxon>Alveolata</taxon>
        <taxon>Dinophyceae</taxon>
        <taxon>Suessiales</taxon>
        <taxon>Symbiodiniaceae</taxon>
        <taxon>Symbiodinium</taxon>
    </lineage>
</organism>
<dbReference type="GO" id="GO:0005737">
    <property type="term" value="C:cytoplasm"/>
    <property type="evidence" value="ECO:0007669"/>
    <property type="project" value="TreeGrafter"/>
</dbReference>
<evidence type="ECO:0000256" key="2">
    <source>
        <dbReference type="ARBA" id="ARBA00022840"/>
    </source>
</evidence>
<evidence type="ECO:0000256" key="1">
    <source>
        <dbReference type="ARBA" id="ARBA00022741"/>
    </source>
</evidence>
<feature type="compositionally biased region" description="Pro residues" evidence="4">
    <location>
        <begin position="204"/>
        <end position="215"/>
    </location>
</feature>
<gene>
    <name evidence="6" type="primary">Ulk2</name>
    <name evidence="6" type="ORF">SPIL2461_LOCUS14972</name>
</gene>
<proteinExistence type="predicted"/>
<sequence>MHPTYHHAATTQYAHPAQPLQPATGFATGQPVVQSLSFAQAVPGQTQFTFYTNPAAAPAVAAPAVQPMMQPLAGYQMAGLPGSTPPVIAPGMPGMPLPPSVSYSPAYAPPGGPAPPSHSIVQASPQPQGQEGQGAESESSYESSSEDEDGQEQKKAETEGATPSGGPDAPDVPATGEPSEEAAAEEPDATPTVPSVPSSVSLPAPTPSPSMPPSMPVSEQKPISEDSVNNVNYQTMYAATPGAQDVNLQTRLPNSKEALKLPLGAKPAEEHLDRFLFGHGYAIAREVPPPKASLPAGALGKGAFGVVYRGCRRRDNVEVALKVSENASSAEPMLEQEINILKLLDHPSIVRFLEALVDKSSDSMIIAMELVSGGDLLSSLTGEPQLYEESLVRPMIFHIACALAHAHEMGVVHRDLKPENILLRQGDRFPKVADFGLSRSLRNSEMAMTVAGTPTYMAPEIQDPRLPYDFPADVYSLGCILTDMMDKSFCCSWYAKVMPGSHEKMRKRWPEGATPSKFSSSLKELQGSMIGQAPGLRPTCYQVCSDLLTLADTQPLPHLLWQEKPKLPKGPPSQKMLGQELARDIAGRGGYAIGCRVRVLVDTQWYPGEVRHISTSMCPGAVQVHFSRGKGGEEAILVCPWQFQQLLRPDPGAVVSKDDRMGTLIFPEQAPAEKTSPSKASRTPASNSSPKEVPVAKMKCQPGCRQQ</sequence>
<feature type="compositionally biased region" description="Pro residues" evidence="4">
    <location>
        <begin position="107"/>
        <end position="116"/>
    </location>
</feature>
<dbReference type="EMBL" id="CAJNIZ010035557">
    <property type="protein sequence ID" value="CAE7560232.1"/>
    <property type="molecule type" value="Genomic_DNA"/>
</dbReference>
<feature type="compositionally biased region" description="Low complexity" evidence="4">
    <location>
        <begin position="189"/>
        <end position="203"/>
    </location>
</feature>
<dbReference type="InterPro" id="IPR045269">
    <property type="entry name" value="Atg1-like"/>
</dbReference>
<dbReference type="InterPro" id="IPR008271">
    <property type="entry name" value="Ser/Thr_kinase_AS"/>
</dbReference>
<accession>A0A812U8J9</accession>
<evidence type="ECO:0000259" key="5">
    <source>
        <dbReference type="PROSITE" id="PS50011"/>
    </source>
</evidence>
<feature type="binding site" evidence="3">
    <location>
        <position position="322"/>
    </location>
    <ligand>
        <name>ATP</name>
        <dbReference type="ChEBI" id="CHEBI:30616"/>
    </ligand>
</feature>
<dbReference type="InterPro" id="IPR017441">
    <property type="entry name" value="Protein_kinase_ATP_BS"/>
</dbReference>
<dbReference type="InterPro" id="IPR000719">
    <property type="entry name" value="Prot_kinase_dom"/>
</dbReference>
<feature type="compositionally biased region" description="Polar residues" evidence="4">
    <location>
        <begin position="675"/>
        <end position="690"/>
    </location>
</feature>
<dbReference type="Gene3D" id="1.10.510.10">
    <property type="entry name" value="Transferase(Phosphotransferase) domain 1"/>
    <property type="match status" value="1"/>
</dbReference>
<feature type="region of interest" description="Disordered" evidence="4">
    <location>
        <begin position="106"/>
        <end position="223"/>
    </location>
</feature>
<feature type="compositionally biased region" description="Acidic residues" evidence="4">
    <location>
        <begin position="178"/>
        <end position="188"/>
    </location>
</feature>
<dbReference type="PROSITE" id="PS50011">
    <property type="entry name" value="PROTEIN_KINASE_DOM"/>
    <property type="match status" value="1"/>
</dbReference>
<protein>
    <submittedName>
        <fullName evidence="6">Ulk2 protein</fullName>
    </submittedName>
</protein>
<dbReference type="SUPFAM" id="SSF56112">
    <property type="entry name" value="Protein kinase-like (PK-like)"/>
    <property type="match status" value="1"/>
</dbReference>
<feature type="domain" description="Protein kinase" evidence="5">
    <location>
        <begin position="293"/>
        <end position="550"/>
    </location>
</feature>
<comment type="caution">
    <text evidence="6">The sequence shown here is derived from an EMBL/GenBank/DDBJ whole genome shotgun (WGS) entry which is preliminary data.</text>
</comment>
<dbReference type="InterPro" id="IPR011009">
    <property type="entry name" value="Kinase-like_dom_sf"/>
</dbReference>
<feature type="region of interest" description="Disordered" evidence="4">
    <location>
        <begin position="662"/>
        <end position="707"/>
    </location>
</feature>
<dbReference type="GO" id="GO:0010506">
    <property type="term" value="P:regulation of autophagy"/>
    <property type="evidence" value="ECO:0007669"/>
    <property type="project" value="InterPro"/>
</dbReference>
<dbReference type="PROSITE" id="PS00108">
    <property type="entry name" value="PROTEIN_KINASE_ST"/>
    <property type="match status" value="1"/>
</dbReference>
<dbReference type="OrthoDB" id="446890at2759"/>
<dbReference type="AlphaFoldDB" id="A0A812U8J9"/>
<dbReference type="PANTHER" id="PTHR24348">
    <property type="entry name" value="SERINE/THREONINE-PROTEIN KINASE UNC-51-RELATED"/>
    <property type="match status" value="1"/>
</dbReference>
<evidence type="ECO:0000256" key="4">
    <source>
        <dbReference type="SAM" id="MobiDB-lite"/>
    </source>
</evidence>
<keyword evidence="7" id="KW-1185">Reference proteome</keyword>
<name>A0A812U8J9_SYMPI</name>
<dbReference type="GO" id="GO:0004674">
    <property type="term" value="F:protein serine/threonine kinase activity"/>
    <property type="evidence" value="ECO:0007669"/>
    <property type="project" value="InterPro"/>
</dbReference>
<keyword evidence="2 3" id="KW-0067">ATP-binding</keyword>
<evidence type="ECO:0000256" key="3">
    <source>
        <dbReference type="PROSITE-ProRule" id="PRU10141"/>
    </source>
</evidence>
<dbReference type="GO" id="GO:0005524">
    <property type="term" value="F:ATP binding"/>
    <property type="evidence" value="ECO:0007669"/>
    <property type="project" value="UniProtKB-UniRule"/>
</dbReference>
<reference evidence="6" key="1">
    <citation type="submission" date="2021-02" db="EMBL/GenBank/DDBJ databases">
        <authorList>
            <person name="Dougan E. K."/>
            <person name="Rhodes N."/>
            <person name="Thang M."/>
            <person name="Chan C."/>
        </authorList>
    </citation>
    <scope>NUCLEOTIDE SEQUENCE</scope>
</reference>
<dbReference type="Proteomes" id="UP000649617">
    <property type="component" value="Unassembled WGS sequence"/>
</dbReference>
<evidence type="ECO:0000313" key="7">
    <source>
        <dbReference type="Proteomes" id="UP000649617"/>
    </source>
</evidence>
<dbReference type="SMART" id="SM00220">
    <property type="entry name" value="S_TKc"/>
    <property type="match status" value="1"/>
</dbReference>
<feature type="compositionally biased region" description="Low complexity" evidence="4">
    <location>
        <begin position="122"/>
        <end position="143"/>
    </location>
</feature>
<dbReference type="PROSITE" id="PS00107">
    <property type="entry name" value="PROTEIN_KINASE_ATP"/>
    <property type="match status" value="1"/>
</dbReference>
<dbReference type="PANTHER" id="PTHR24348:SF68">
    <property type="entry name" value="SERINE_THREONINE-PROTEIN KINASE ATG1C"/>
    <property type="match status" value="1"/>
</dbReference>
<feature type="region of interest" description="Disordered" evidence="4">
    <location>
        <begin position="1"/>
        <end position="22"/>
    </location>
</feature>
<evidence type="ECO:0000313" key="6">
    <source>
        <dbReference type="EMBL" id="CAE7560232.1"/>
    </source>
</evidence>
<dbReference type="Pfam" id="PF00069">
    <property type="entry name" value="Pkinase"/>
    <property type="match status" value="1"/>
</dbReference>
<keyword evidence="1 3" id="KW-0547">Nucleotide-binding</keyword>